<gene>
    <name evidence="1" type="ORF">MSPICULIGERA_LOCUS20548</name>
</gene>
<keyword evidence="2" id="KW-1185">Reference proteome</keyword>
<sequence>MLLLQYLLQQFFPNCLATLAIVELNFFYFIHMAVVYYLQVLRLFWIFGCYLCEQSISDFLTRNGALDFLLLGLASYFVFRTMLKELGYELRFGTKRDDVLL</sequence>
<evidence type="ECO:0000313" key="1">
    <source>
        <dbReference type="EMBL" id="CAJ0582415.1"/>
    </source>
</evidence>
<dbReference type="Proteomes" id="UP001177023">
    <property type="component" value="Unassembled WGS sequence"/>
</dbReference>
<name>A0AA36D9W8_9BILA</name>
<comment type="caution">
    <text evidence="1">The sequence shown here is derived from an EMBL/GenBank/DDBJ whole genome shotgun (WGS) entry which is preliminary data.</text>
</comment>
<proteinExistence type="predicted"/>
<organism evidence="1 2">
    <name type="scientific">Mesorhabditis spiculigera</name>
    <dbReference type="NCBI Taxonomy" id="96644"/>
    <lineage>
        <taxon>Eukaryota</taxon>
        <taxon>Metazoa</taxon>
        <taxon>Ecdysozoa</taxon>
        <taxon>Nematoda</taxon>
        <taxon>Chromadorea</taxon>
        <taxon>Rhabditida</taxon>
        <taxon>Rhabditina</taxon>
        <taxon>Rhabditomorpha</taxon>
        <taxon>Rhabditoidea</taxon>
        <taxon>Rhabditidae</taxon>
        <taxon>Mesorhabditinae</taxon>
        <taxon>Mesorhabditis</taxon>
    </lineage>
</organism>
<feature type="non-terminal residue" evidence="1">
    <location>
        <position position="101"/>
    </location>
</feature>
<accession>A0AA36D9W8</accession>
<dbReference type="AlphaFoldDB" id="A0AA36D9W8"/>
<protein>
    <submittedName>
        <fullName evidence="1">Uncharacterized protein</fullName>
    </submittedName>
</protein>
<dbReference type="EMBL" id="CATQJA010002664">
    <property type="protein sequence ID" value="CAJ0582415.1"/>
    <property type="molecule type" value="Genomic_DNA"/>
</dbReference>
<evidence type="ECO:0000313" key="2">
    <source>
        <dbReference type="Proteomes" id="UP001177023"/>
    </source>
</evidence>
<reference evidence="1" key="1">
    <citation type="submission" date="2023-06" db="EMBL/GenBank/DDBJ databases">
        <authorList>
            <person name="Delattre M."/>
        </authorList>
    </citation>
    <scope>NUCLEOTIDE SEQUENCE</scope>
    <source>
        <strain evidence="1">AF72</strain>
    </source>
</reference>